<evidence type="ECO:0000313" key="1">
    <source>
        <dbReference type="EMBL" id="KHJ66074.1"/>
    </source>
</evidence>
<dbReference type="Pfam" id="PF02413">
    <property type="entry name" value="Caudo_TAP"/>
    <property type="match status" value="1"/>
</dbReference>
<name>A0A0B1R0B2_9GAMM</name>
<gene>
    <name evidence="1" type="ORF">QU24_21425</name>
</gene>
<evidence type="ECO:0000313" key="2">
    <source>
        <dbReference type="Proteomes" id="UP000030853"/>
    </source>
</evidence>
<dbReference type="PANTHER" id="PTHR34413:SF2">
    <property type="entry name" value="PROPHAGE TAIL FIBER ASSEMBLY PROTEIN HOMOLOG TFAE-RELATED"/>
    <property type="match status" value="1"/>
</dbReference>
<organism evidence="1 2">
    <name type="scientific">Pantoea rodasii</name>
    <dbReference type="NCBI Taxonomy" id="1076549"/>
    <lineage>
        <taxon>Bacteria</taxon>
        <taxon>Pseudomonadati</taxon>
        <taxon>Pseudomonadota</taxon>
        <taxon>Gammaproteobacteria</taxon>
        <taxon>Enterobacterales</taxon>
        <taxon>Erwiniaceae</taxon>
        <taxon>Pantoea</taxon>
    </lineage>
</organism>
<sequence>MIYTSLDETGLAKETGLLTVHSYDPNTGEFTGSSEEYVSVGVGIPANSTCTAPPDAEQGKAMIFNGGWQLVEDHRGETVYSTENGTATVISQAGEYPTGTTLLKPATAFDTWNGKKWVTDKAAQQAALVKIADAEKARLIAVANSTTQAWQTQLMLGIITDADKAALTEWMTYIQALQALDTSSAPDITWPAAPDAEAV</sequence>
<accession>A0A0B1R0B2</accession>
<dbReference type="EMBL" id="JTJJ01000097">
    <property type="protein sequence ID" value="KHJ66074.1"/>
    <property type="molecule type" value="Genomic_DNA"/>
</dbReference>
<proteinExistence type="predicted"/>
<comment type="caution">
    <text evidence="1">The sequence shown here is derived from an EMBL/GenBank/DDBJ whole genome shotgun (WGS) entry which is preliminary data.</text>
</comment>
<dbReference type="Proteomes" id="UP000030853">
    <property type="component" value="Unassembled WGS sequence"/>
</dbReference>
<reference evidence="1 2" key="1">
    <citation type="submission" date="2014-11" db="EMBL/GenBank/DDBJ databases">
        <title>Genome sequencing of Pantoea rodasii ND03.</title>
        <authorList>
            <person name="Muhamad Yunos N.Y."/>
            <person name="Chan K.-G."/>
        </authorList>
    </citation>
    <scope>NUCLEOTIDE SEQUENCE [LARGE SCALE GENOMIC DNA]</scope>
    <source>
        <strain evidence="1 2">ND03</strain>
    </source>
</reference>
<dbReference type="InterPro" id="IPR051220">
    <property type="entry name" value="TFA_Chaperone"/>
</dbReference>
<dbReference type="AlphaFoldDB" id="A0A0B1R0B2"/>
<dbReference type="PANTHER" id="PTHR34413">
    <property type="entry name" value="PROPHAGE TAIL FIBER ASSEMBLY PROTEIN HOMOLOG TFAE-RELATED-RELATED"/>
    <property type="match status" value="1"/>
</dbReference>
<dbReference type="InterPro" id="IPR003458">
    <property type="entry name" value="Phage_T4_Gp38_tail_assem"/>
</dbReference>
<protein>
    <submittedName>
        <fullName evidence="1">Tail assembly protein</fullName>
    </submittedName>
</protein>